<dbReference type="OrthoDB" id="3217500at2"/>
<dbReference type="PANTHER" id="PTHR22683">
    <property type="entry name" value="SPORULATION PROTEIN RELATED"/>
    <property type="match status" value="1"/>
</dbReference>
<organism evidence="5 6">
    <name type="scientific">Nocardioides cavernaquae</name>
    <dbReference type="NCBI Taxonomy" id="2321396"/>
    <lineage>
        <taxon>Bacteria</taxon>
        <taxon>Bacillati</taxon>
        <taxon>Actinomycetota</taxon>
        <taxon>Actinomycetes</taxon>
        <taxon>Propionibacteriales</taxon>
        <taxon>Nocardioidaceae</taxon>
        <taxon>Nocardioides</taxon>
    </lineage>
</organism>
<dbReference type="SUPFAM" id="SSF52540">
    <property type="entry name" value="P-loop containing nucleoside triphosphate hydrolases"/>
    <property type="match status" value="1"/>
</dbReference>
<dbReference type="InterPro" id="IPR003593">
    <property type="entry name" value="AAA+_ATPase"/>
</dbReference>
<gene>
    <name evidence="5" type="ORF">D4739_10255</name>
</gene>
<evidence type="ECO:0000256" key="1">
    <source>
        <dbReference type="ARBA" id="ARBA00022741"/>
    </source>
</evidence>
<dbReference type="SMART" id="SM00382">
    <property type="entry name" value="AAA"/>
    <property type="match status" value="1"/>
</dbReference>
<dbReference type="GO" id="GO:0005524">
    <property type="term" value="F:ATP binding"/>
    <property type="evidence" value="ECO:0007669"/>
    <property type="project" value="UniProtKB-UniRule"/>
</dbReference>
<dbReference type="PROSITE" id="PS50901">
    <property type="entry name" value="FTSK"/>
    <property type="match status" value="1"/>
</dbReference>
<protein>
    <submittedName>
        <fullName evidence="5">Cell division protein FtsK</fullName>
    </submittedName>
</protein>
<evidence type="ECO:0000256" key="3">
    <source>
        <dbReference type="PROSITE-ProRule" id="PRU00289"/>
    </source>
</evidence>
<name>A0A3A5H7B9_9ACTN</name>
<dbReference type="Proteomes" id="UP000276542">
    <property type="component" value="Unassembled WGS sequence"/>
</dbReference>
<dbReference type="Gene3D" id="3.40.50.300">
    <property type="entry name" value="P-loop containing nucleotide triphosphate hydrolases"/>
    <property type="match status" value="1"/>
</dbReference>
<keyword evidence="1 3" id="KW-0547">Nucleotide-binding</keyword>
<sequence>MDARIGISGEKYGGRGLALRPESVKVPLWIVVAGLLGRWLTRSITSIIRRPGIWLPAVLLVIPIRATGPLGLFLPLFALGSTLAGWAKLAPESFRRVVAWPVRSTIRRTFVYRRMWQPAMVTCGLDARVVDQQYLPQLGPVRSTGNVDRVQVRMLPGQILEDYAEQAERLAMTLDAVECRVRTGQKHGQVELWFLVNDPLREMVPTFDADESPDLEALPVALREDAKTYHLRLRGNHVLVVGATGAGKGSVLWSLVWSLQGALRAGSAHLWVLDPKGGMEFAAGAPLFERYCYGDQDAEHPLEVRSYELAFARFLEAAVSVMRDRQSRLRGVTRLHEPTTDDPLIVVFVDELASLTAYVNDRDAKARIKAALSLLLSQGRAVGVVVVAALQDPRKDVLPFRDLFPTRIALRLTEPEQVDMTLGDGARRRGALCDRISEGLPGIGYVVLDGVAEPVRVRFPFISDDDIRLLAGPPNLRLIDGGDVA</sequence>
<keyword evidence="5" id="KW-0132">Cell division</keyword>
<evidence type="ECO:0000313" key="6">
    <source>
        <dbReference type="Proteomes" id="UP000276542"/>
    </source>
</evidence>
<dbReference type="GO" id="GO:0051301">
    <property type="term" value="P:cell division"/>
    <property type="evidence" value="ECO:0007669"/>
    <property type="project" value="UniProtKB-KW"/>
</dbReference>
<dbReference type="AlphaFoldDB" id="A0A3A5H7B9"/>
<evidence type="ECO:0000256" key="2">
    <source>
        <dbReference type="ARBA" id="ARBA00022840"/>
    </source>
</evidence>
<dbReference type="EMBL" id="QYRP01000002">
    <property type="protein sequence ID" value="RJS46556.1"/>
    <property type="molecule type" value="Genomic_DNA"/>
</dbReference>
<proteinExistence type="predicted"/>
<accession>A0A3A5H7B9</accession>
<dbReference type="GO" id="GO:0003677">
    <property type="term" value="F:DNA binding"/>
    <property type="evidence" value="ECO:0007669"/>
    <property type="project" value="InterPro"/>
</dbReference>
<evidence type="ECO:0000313" key="5">
    <source>
        <dbReference type="EMBL" id="RJS46556.1"/>
    </source>
</evidence>
<dbReference type="PANTHER" id="PTHR22683:SF41">
    <property type="entry name" value="DNA TRANSLOCASE FTSK"/>
    <property type="match status" value="1"/>
</dbReference>
<dbReference type="Pfam" id="PF01580">
    <property type="entry name" value="FtsK_SpoIIIE"/>
    <property type="match status" value="1"/>
</dbReference>
<dbReference type="InterPro" id="IPR050206">
    <property type="entry name" value="FtsK/SpoIIIE/SftA"/>
</dbReference>
<dbReference type="InterPro" id="IPR002543">
    <property type="entry name" value="FtsK_dom"/>
</dbReference>
<feature type="binding site" evidence="3">
    <location>
        <begin position="242"/>
        <end position="249"/>
    </location>
    <ligand>
        <name>ATP</name>
        <dbReference type="ChEBI" id="CHEBI:30616"/>
    </ligand>
</feature>
<keyword evidence="6" id="KW-1185">Reference proteome</keyword>
<keyword evidence="5" id="KW-0131">Cell cycle</keyword>
<feature type="domain" description="FtsK" evidence="4">
    <location>
        <begin position="217"/>
        <end position="419"/>
    </location>
</feature>
<keyword evidence="2 3" id="KW-0067">ATP-binding</keyword>
<dbReference type="InterPro" id="IPR027417">
    <property type="entry name" value="P-loop_NTPase"/>
</dbReference>
<dbReference type="RefSeq" id="WP_120060527.1">
    <property type="nucleotide sequence ID" value="NZ_QYRP01000002.1"/>
</dbReference>
<reference evidence="6" key="1">
    <citation type="submission" date="2018-09" db="EMBL/GenBank/DDBJ databases">
        <authorList>
            <person name="Zhu H."/>
        </authorList>
    </citation>
    <scope>NUCLEOTIDE SEQUENCE [LARGE SCALE GENOMIC DNA]</scope>
    <source>
        <strain evidence="6">K1W22B-1</strain>
    </source>
</reference>
<comment type="caution">
    <text evidence="5">The sequence shown here is derived from an EMBL/GenBank/DDBJ whole genome shotgun (WGS) entry which is preliminary data.</text>
</comment>
<evidence type="ECO:0000259" key="4">
    <source>
        <dbReference type="PROSITE" id="PS50901"/>
    </source>
</evidence>